<feature type="transmembrane region" description="Helical" evidence="6">
    <location>
        <begin position="95"/>
        <end position="120"/>
    </location>
</feature>
<reference evidence="7 8" key="1">
    <citation type="submission" date="2019-03" db="EMBL/GenBank/DDBJ databases">
        <title>Genomic Encyclopedia of Type Strains, Phase IV (KMG-IV): sequencing the most valuable type-strain genomes for metagenomic binning, comparative biology and taxonomic classification.</title>
        <authorList>
            <person name="Goeker M."/>
        </authorList>
    </citation>
    <scope>NUCLEOTIDE SEQUENCE [LARGE SCALE GENOMIC DNA]</scope>
    <source>
        <strain evidence="7 8">DSM 1837</strain>
    </source>
</reference>
<dbReference type="Proteomes" id="UP000295182">
    <property type="component" value="Unassembled WGS sequence"/>
</dbReference>
<protein>
    <submittedName>
        <fullName evidence="7">ATP synthase protein I</fullName>
    </submittedName>
</protein>
<dbReference type="OrthoDB" id="9154947at2"/>
<evidence type="ECO:0000256" key="4">
    <source>
        <dbReference type="ARBA" id="ARBA00022989"/>
    </source>
</evidence>
<dbReference type="EMBL" id="SLXH01000001">
    <property type="protein sequence ID" value="TCP20512.1"/>
    <property type="molecule type" value="Genomic_DNA"/>
</dbReference>
<evidence type="ECO:0000313" key="8">
    <source>
        <dbReference type="Proteomes" id="UP000295182"/>
    </source>
</evidence>
<evidence type="ECO:0000256" key="3">
    <source>
        <dbReference type="ARBA" id="ARBA00022692"/>
    </source>
</evidence>
<feature type="transmembrane region" description="Helical" evidence="6">
    <location>
        <begin position="126"/>
        <end position="149"/>
    </location>
</feature>
<feature type="transmembrane region" description="Helical" evidence="6">
    <location>
        <begin position="37"/>
        <end position="58"/>
    </location>
</feature>
<proteinExistence type="predicted"/>
<sequence>MKTIAPETEAEAEESDFKPLTAQEAQAWRSRHRAIPVWRLVVVQALVGGLVALLAGLVSGKPPIGWSAGYGALAVVVPAALFARGMARQRFAGSPGAAMVGFFGWEMVKIVLTVAMLAAAPRLVAQLSWLALLAGMVVTMKTYWIALMVQSGVRKTD</sequence>
<feature type="transmembrane region" description="Helical" evidence="6">
    <location>
        <begin position="64"/>
        <end position="83"/>
    </location>
</feature>
<comment type="caution">
    <text evidence="7">The sequence shown here is derived from an EMBL/GenBank/DDBJ whole genome shotgun (WGS) entry which is preliminary data.</text>
</comment>
<evidence type="ECO:0000256" key="2">
    <source>
        <dbReference type="ARBA" id="ARBA00022475"/>
    </source>
</evidence>
<dbReference type="InterPro" id="IPR005598">
    <property type="entry name" value="ATP_synth_I"/>
</dbReference>
<dbReference type="RefSeq" id="WP_119014667.1">
    <property type="nucleotide sequence ID" value="NZ_QXNC01000045.1"/>
</dbReference>
<dbReference type="AlphaFoldDB" id="A0A4R2NH30"/>
<keyword evidence="4 6" id="KW-1133">Transmembrane helix</keyword>
<evidence type="ECO:0000313" key="7">
    <source>
        <dbReference type="EMBL" id="TCP20512.1"/>
    </source>
</evidence>
<evidence type="ECO:0000256" key="1">
    <source>
        <dbReference type="ARBA" id="ARBA00004651"/>
    </source>
</evidence>
<keyword evidence="5 6" id="KW-0472">Membrane</keyword>
<keyword evidence="8" id="KW-1185">Reference proteome</keyword>
<dbReference type="GO" id="GO:0005886">
    <property type="term" value="C:plasma membrane"/>
    <property type="evidence" value="ECO:0007669"/>
    <property type="project" value="UniProtKB-SubCell"/>
</dbReference>
<organism evidence="7 8">
    <name type="scientific">Simplicispira metamorpha</name>
    <dbReference type="NCBI Taxonomy" id="80881"/>
    <lineage>
        <taxon>Bacteria</taxon>
        <taxon>Pseudomonadati</taxon>
        <taxon>Pseudomonadota</taxon>
        <taxon>Betaproteobacteria</taxon>
        <taxon>Burkholderiales</taxon>
        <taxon>Comamonadaceae</taxon>
        <taxon>Simplicispira</taxon>
    </lineage>
</organism>
<name>A0A4R2NH30_9BURK</name>
<keyword evidence="3 6" id="KW-0812">Transmembrane</keyword>
<comment type="subcellular location">
    <subcellularLocation>
        <location evidence="1">Cell membrane</location>
        <topology evidence="1">Multi-pass membrane protein</topology>
    </subcellularLocation>
</comment>
<dbReference type="Pfam" id="PF03899">
    <property type="entry name" value="ATP-synt_I"/>
    <property type="match status" value="1"/>
</dbReference>
<gene>
    <name evidence="7" type="ORF">EV674_101167</name>
</gene>
<keyword evidence="2" id="KW-1003">Cell membrane</keyword>
<accession>A0A4R2NH30</accession>
<evidence type="ECO:0000256" key="5">
    <source>
        <dbReference type="ARBA" id="ARBA00023136"/>
    </source>
</evidence>
<evidence type="ECO:0000256" key="6">
    <source>
        <dbReference type="SAM" id="Phobius"/>
    </source>
</evidence>